<dbReference type="Gene3D" id="3.40.50.1820">
    <property type="entry name" value="alpha/beta hydrolase"/>
    <property type="match status" value="1"/>
</dbReference>
<keyword evidence="2 4" id="KW-0378">Hydrolase</keyword>
<dbReference type="InterPro" id="IPR050565">
    <property type="entry name" value="LYPA1-2/EST-like"/>
</dbReference>
<comment type="similarity">
    <text evidence="1">Belongs to the AB hydrolase superfamily. AB hydrolase 2 family.</text>
</comment>
<keyword evidence="5" id="KW-1185">Reference proteome</keyword>
<dbReference type="Pfam" id="PF02230">
    <property type="entry name" value="Abhydrolase_2"/>
    <property type="match status" value="1"/>
</dbReference>
<dbReference type="SUPFAM" id="SSF53474">
    <property type="entry name" value="alpha/beta-Hydrolases"/>
    <property type="match status" value="1"/>
</dbReference>
<feature type="domain" description="Phospholipase/carboxylesterase/thioesterase" evidence="3">
    <location>
        <begin position="29"/>
        <end position="225"/>
    </location>
</feature>
<evidence type="ECO:0000259" key="3">
    <source>
        <dbReference type="Pfam" id="PF02230"/>
    </source>
</evidence>
<dbReference type="PANTHER" id="PTHR10655">
    <property type="entry name" value="LYSOPHOSPHOLIPASE-RELATED"/>
    <property type="match status" value="1"/>
</dbReference>
<proteinExistence type="inferred from homology"/>
<dbReference type="InterPro" id="IPR003140">
    <property type="entry name" value="PLipase/COase/thioEstase"/>
</dbReference>
<accession>A0ABT2H053</accession>
<gene>
    <name evidence="4" type="ORF">N1032_02135</name>
</gene>
<sequence>MSDPDAPTPLLIDDSAVVWSVDASELSERLAVEPLVVVMHGRGSHENDLAGLFPSLPEGVVYASLRAPLPGAPFGMGGWTWFPPGEPSNPTPSTATAAASAVLGWLDRIEAEFGAPPAVAVMGFSQGGVMSIQLMRLAPHRFAAAVNLSGFSASGEEPGDAVLAELRPPLFWGRDTEDPVIALSGVERTEAFVAGHFDTSAHLYAGVGHSISLEELGDVSAFLRRVLPLEAADQVPSSVE</sequence>
<protein>
    <submittedName>
        <fullName evidence="4">Alpha/beta hydrolase</fullName>
    </submittedName>
</protein>
<evidence type="ECO:0000256" key="1">
    <source>
        <dbReference type="ARBA" id="ARBA00006499"/>
    </source>
</evidence>
<dbReference type="InterPro" id="IPR029058">
    <property type="entry name" value="AB_hydrolase_fold"/>
</dbReference>
<dbReference type="Proteomes" id="UP001165586">
    <property type="component" value="Unassembled WGS sequence"/>
</dbReference>
<dbReference type="PANTHER" id="PTHR10655:SF17">
    <property type="entry name" value="LYSOPHOSPHOLIPASE-LIKE PROTEIN 1"/>
    <property type="match status" value="1"/>
</dbReference>
<comment type="caution">
    <text evidence="4">The sequence shown here is derived from an EMBL/GenBank/DDBJ whole genome shotgun (WGS) entry which is preliminary data.</text>
</comment>
<dbReference type="GO" id="GO:0016787">
    <property type="term" value="F:hydrolase activity"/>
    <property type="evidence" value="ECO:0007669"/>
    <property type="project" value="UniProtKB-KW"/>
</dbReference>
<evidence type="ECO:0000313" key="4">
    <source>
        <dbReference type="EMBL" id="MCS5732539.1"/>
    </source>
</evidence>
<evidence type="ECO:0000256" key="2">
    <source>
        <dbReference type="ARBA" id="ARBA00022801"/>
    </source>
</evidence>
<organism evidence="4 5">
    <name type="scientific">Herbiconiux daphne</name>
    <dbReference type="NCBI Taxonomy" id="2970914"/>
    <lineage>
        <taxon>Bacteria</taxon>
        <taxon>Bacillati</taxon>
        <taxon>Actinomycetota</taxon>
        <taxon>Actinomycetes</taxon>
        <taxon>Micrococcales</taxon>
        <taxon>Microbacteriaceae</taxon>
        <taxon>Herbiconiux</taxon>
    </lineage>
</organism>
<name>A0ABT2H053_9MICO</name>
<dbReference type="EMBL" id="JANLCJ010000001">
    <property type="protein sequence ID" value="MCS5732539.1"/>
    <property type="molecule type" value="Genomic_DNA"/>
</dbReference>
<dbReference type="RefSeq" id="WP_259537169.1">
    <property type="nucleotide sequence ID" value="NZ_JANLCJ010000001.1"/>
</dbReference>
<reference evidence="4" key="1">
    <citation type="submission" date="2022-08" db="EMBL/GenBank/DDBJ databases">
        <authorList>
            <person name="Deng Y."/>
            <person name="Han X.-F."/>
            <person name="Zhang Y.-Q."/>
        </authorList>
    </citation>
    <scope>NUCLEOTIDE SEQUENCE</scope>
    <source>
        <strain evidence="4">CPCC 203386</strain>
    </source>
</reference>
<evidence type="ECO:0000313" key="5">
    <source>
        <dbReference type="Proteomes" id="UP001165586"/>
    </source>
</evidence>